<feature type="compositionally biased region" description="Polar residues" evidence="1">
    <location>
        <begin position="94"/>
        <end position="107"/>
    </location>
</feature>
<feature type="region of interest" description="Disordered" evidence="1">
    <location>
        <begin position="34"/>
        <end position="172"/>
    </location>
</feature>
<dbReference type="EMBL" id="JBJQOH010000003">
    <property type="protein sequence ID" value="KAL3692338.1"/>
    <property type="molecule type" value="Genomic_DNA"/>
</dbReference>
<reference evidence="2 3" key="1">
    <citation type="submission" date="2024-09" db="EMBL/GenBank/DDBJ databases">
        <title>Chromosome-scale assembly of Riccia sorocarpa.</title>
        <authorList>
            <person name="Paukszto L."/>
        </authorList>
    </citation>
    <scope>NUCLEOTIDE SEQUENCE [LARGE SCALE GENOMIC DNA]</scope>
    <source>
        <strain evidence="2">LP-2024</strain>
        <tissue evidence="2">Aerial parts of the thallus</tissue>
    </source>
</reference>
<feature type="compositionally biased region" description="Basic and acidic residues" evidence="1">
    <location>
        <begin position="37"/>
        <end position="47"/>
    </location>
</feature>
<protein>
    <submittedName>
        <fullName evidence="2">Uncharacterized protein</fullName>
    </submittedName>
</protein>
<dbReference type="Proteomes" id="UP001633002">
    <property type="component" value="Unassembled WGS sequence"/>
</dbReference>
<sequence>MLRCTWQERNKKTYTNTRVDLPITVVLKWAAESAEAQEWKAGGDSKTGRTLKRAREQINTARARAGASQANSEARDTRCSYDEEERETAETPESANDTGISIPSQQDRNSDTPEHNESDHLLGSHPSLDNYGHSSAASGAPITRTARTEPDVGAHDDSRSYGGNPPRPAFPDTIPIVCQLGINRSGKAGEVSPLGLRTSVCGISTPWKLK</sequence>
<gene>
    <name evidence="2" type="ORF">R1sor_005989</name>
</gene>
<keyword evidence="3" id="KW-1185">Reference proteome</keyword>
<feature type="compositionally biased region" description="Basic and acidic residues" evidence="1">
    <location>
        <begin position="108"/>
        <end position="122"/>
    </location>
</feature>
<evidence type="ECO:0000313" key="3">
    <source>
        <dbReference type="Proteomes" id="UP001633002"/>
    </source>
</evidence>
<proteinExistence type="predicted"/>
<dbReference type="AlphaFoldDB" id="A0ABD3HLR7"/>
<name>A0ABD3HLR7_9MARC</name>
<evidence type="ECO:0000313" key="2">
    <source>
        <dbReference type="EMBL" id="KAL3692338.1"/>
    </source>
</evidence>
<comment type="caution">
    <text evidence="2">The sequence shown here is derived from an EMBL/GenBank/DDBJ whole genome shotgun (WGS) entry which is preliminary data.</text>
</comment>
<feature type="compositionally biased region" description="Basic and acidic residues" evidence="1">
    <location>
        <begin position="146"/>
        <end position="159"/>
    </location>
</feature>
<accession>A0ABD3HLR7</accession>
<evidence type="ECO:0000256" key="1">
    <source>
        <dbReference type="SAM" id="MobiDB-lite"/>
    </source>
</evidence>
<organism evidence="2 3">
    <name type="scientific">Riccia sorocarpa</name>
    <dbReference type="NCBI Taxonomy" id="122646"/>
    <lineage>
        <taxon>Eukaryota</taxon>
        <taxon>Viridiplantae</taxon>
        <taxon>Streptophyta</taxon>
        <taxon>Embryophyta</taxon>
        <taxon>Marchantiophyta</taxon>
        <taxon>Marchantiopsida</taxon>
        <taxon>Marchantiidae</taxon>
        <taxon>Marchantiales</taxon>
        <taxon>Ricciaceae</taxon>
        <taxon>Riccia</taxon>
    </lineage>
</organism>